<evidence type="ECO:0000256" key="5">
    <source>
        <dbReference type="SAM" id="MobiDB-lite"/>
    </source>
</evidence>
<comment type="subcellular location">
    <subcellularLocation>
        <location evidence="1">Nucleus</location>
    </subcellularLocation>
</comment>
<feature type="region of interest" description="Disordered" evidence="5">
    <location>
        <begin position="36"/>
        <end position="94"/>
    </location>
</feature>
<feature type="compositionally biased region" description="Polar residues" evidence="5">
    <location>
        <begin position="353"/>
        <end position="385"/>
    </location>
</feature>
<gene>
    <name evidence="7" type="ORF">C0Q70_05449</name>
</gene>
<comment type="similarity">
    <text evidence="2">Belongs to the FIP1 family.</text>
</comment>
<proteinExistence type="inferred from homology"/>
<sequence length="464" mass="51901">MSSHREEVLVRFVKRHHHHTLSKITALYIIDDNKGEREHAESAATQKSVIKEEAPIRTGQNGVKRDDREEGEMSGEEGETQEKDDDDDSDDDDVQVTIGDIKAWNVNEQPRNLFKSGATYQKTVAGTTTKPAVTTKGLDIEAQGTINGIPVYEFDLDSIKNEDKPWRKPGADITDYFNYGFTEETWQLYCEKQRRLIALNEGTAPVPKIVTVHTASSTGHTDKDTMPAARRVLAPVTKPAGQINVIGATAKDSRRPESEGDPIPVAGSGFPNRKFVVPPPGLPPTNLPPPHLPPLDYSLPPPGLPPPPGVPPPSMTVPPPGFPPVPDPYETYFAIPPPDRSVPPPGFEDRQPFSYSNTHPSFTNNSYTEASRPQPTHQWDAGSTYSDRSSERDWERERERRESIRRDRSPHRTEEDFNRSDSRKHRDDSDSESRSSKHKSRRRRREKDEEGGETGGSEDAPKTE</sequence>
<feature type="compositionally biased region" description="Basic residues" evidence="5">
    <location>
        <begin position="436"/>
        <end position="445"/>
    </location>
</feature>
<keyword evidence="3" id="KW-0507">mRNA processing</keyword>
<evidence type="ECO:0000313" key="7">
    <source>
        <dbReference type="EMBL" id="PVD34184.1"/>
    </source>
</evidence>
<feature type="compositionally biased region" description="Acidic residues" evidence="5">
    <location>
        <begin position="69"/>
        <end position="94"/>
    </location>
</feature>
<comment type="caution">
    <text evidence="7">The sequence shown here is derived from an EMBL/GenBank/DDBJ whole genome shotgun (WGS) entry which is preliminary data.</text>
</comment>
<keyword evidence="8" id="KW-1185">Reference proteome</keyword>
<dbReference type="InterPro" id="IPR051187">
    <property type="entry name" value="Pre-mRNA_3'-end_processing_reg"/>
</dbReference>
<feature type="compositionally biased region" description="Basic and acidic residues" evidence="5">
    <location>
        <begin position="388"/>
        <end position="435"/>
    </location>
</feature>
<dbReference type="InterPro" id="IPR007854">
    <property type="entry name" value="Fip1_dom"/>
</dbReference>
<dbReference type="Proteomes" id="UP000245119">
    <property type="component" value="Linkage Group LG3"/>
</dbReference>
<dbReference type="STRING" id="400727.A0A2T7PLA6"/>
<evidence type="ECO:0000313" key="8">
    <source>
        <dbReference type="Proteomes" id="UP000245119"/>
    </source>
</evidence>
<dbReference type="PANTHER" id="PTHR13484:SF0">
    <property type="entry name" value="PRE-MRNA 3'-END-PROCESSING FACTOR FIP1"/>
    <property type="match status" value="1"/>
</dbReference>
<evidence type="ECO:0000256" key="1">
    <source>
        <dbReference type="ARBA" id="ARBA00004123"/>
    </source>
</evidence>
<reference evidence="7 8" key="1">
    <citation type="submission" date="2018-04" db="EMBL/GenBank/DDBJ databases">
        <title>The genome of golden apple snail Pomacea canaliculata provides insight into stress tolerance and invasive adaptation.</title>
        <authorList>
            <person name="Liu C."/>
            <person name="Liu B."/>
            <person name="Ren Y."/>
            <person name="Zhang Y."/>
            <person name="Wang H."/>
            <person name="Li S."/>
            <person name="Jiang F."/>
            <person name="Yin L."/>
            <person name="Zhang G."/>
            <person name="Qian W."/>
            <person name="Fan W."/>
        </authorList>
    </citation>
    <scope>NUCLEOTIDE SEQUENCE [LARGE SCALE GENOMIC DNA]</scope>
    <source>
        <strain evidence="7">SZHN2017</strain>
        <tissue evidence="7">Muscle</tissue>
    </source>
</reference>
<feature type="compositionally biased region" description="Pro residues" evidence="5">
    <location>
        <begin position="335"/>
        <end position="346"/>
    </location>
</feature>
<feature type="compositionally biased region" description="Pro residues" evidence="5">
    <location>
        <begin position="277"/>
        <end position="327"/>
    </location>
</feature>
<protein>
    <recommendedName>
        <fullName evidence="6">Pre-mRNA polyadenylation factor Fip1 domain-containing protein</fullName>
    </recommendedName>
</protein>
<dbReference type="EMBL" id="PZQS01000003">
    <property type="protein sequence ID" value="PVD34184.1"/>
    <property type="molecule type" value="Genomic_DNA"/>
</dbReference>
<evidence type="ECO:0000259" key="6">
    <source>
        <dbReference type="Pfam" id="PF05182"/>
    </source>
</evidence>
<dbReference type="Pfam" id="PF05182">
    <property type="entry name" value="Fip1"/>
    <property type="match status" value="1"/>
</dbReference>
<name>A0A2T7PLA6_POMCA</name>
<evidence type="ECO:0000256" key="3">
    <source>
        <dbReference type="ARBA" id="ARBA00022664"/>
    </source>
</evidence>
<accession>A0A2T7PLA6</accession>
<dbReference type="AlphaFoldDB" id="A0A2T7PLA6"/>
<keyword evidence="4" id="KW-0539">Nucleus</keyword>
<dbReference type="OrthoDB" id="1917198at2759"/>
<feature type="region of interest" description="Disordered" evidence="5">
    <location>
        <begin position="248"/>
        <end position="464"/>
    </location>
</feature>
<dbReference type="GO" id="GO:0006397">
    <property type="term" value="P:mRNA processing"/>
    <property type="evidence" value="ECO:0007669"/>
    <property type="project" value="UniProtKB-KW"/>
</dbReference>
<evidence type="ECO:0000256" key="2">
    <source>
        <dbReference type="ARBA" id="ARBA00007459"/>
    </source>
</evidence>
<organism evidence="7 8">
    <name type="scientific">Pomacea canaliculata</name>
    <name type="common">Golden apple snail</name>
    <dbReference type="NCBI Taxonomy" id="400727"/>
    <lineage>
        <taxon>Eukaryota</taxon>
        <taxon>Metazoa</taxon>
        <taxon>Spiralia</taxon>
        <taxon>Lophotrochozoa</taxon>
        <taxon>Mollusca</taxon>
        <taxon>Gastropoda</taxon>
        <taxon>Caenogastropoda</taxon>
        <taxon>Architaenioglossa</taxon>
        <taxon>Ampullarioidea</taxon>
        <taxon>Ampullariidae</taxon>
        <taxon>Pomacea</taxon>
    </lineage>
</organism>
<dbReference type="PANTHER" id="PTHR13484">
    <property type="entry name" value="FIP1-LIKE 1 PROTEIN"/>
    <property type="match status" value="1"/>
</dbReference>
<dbReference type="GO" id="GO:0005847">
    <property type="term" value="C:mRNA cleavage and polyadenylation specificity factor complex"/>
    <property type="evidence" value="ECO:0007669"/>
    <property type="project" value="TreeGrafter"/>
</dbReference>
<feature type="domain" description="Pre-mRNA polyadenylation factor Fip1" evidence="6">
    <location>
        <begin position="153"/>
        <end position="196"/>
    </location>
</feature>
<evidence type="ECO:0000256" key="4">
    <source>
        <dbReference type="ARBA" id="ARBA00023242"/>
    </source>
</evidence>